<dbReference type="PROSITE" id="PS50026">
    <property type="entry name" value="EGF_3"/>
    <property type="match status" value="1"/>
</dbReference>
<dbReference type="PROSITE" id="PS00010">
    <property type="entry name" value="ASX_HYDROXYL"/>
    <property type="match status" value="1"/>
</dbReference>
<protein>
    <recommendedName>
        <fullName evidence="5">EGF-like domain-containing protein</fullName>
    </recommendedName>
</protein>
<name>A0ABN8MAY0_9CNID</name>
<comment type="caution">
    <text evidence="3">Lacks conserved residue(s) required for the propagation of feature annotation.</text>
</comment>
<accession>A0ABN8MAY0</accession>
<gene>
    <name evidence="6" type="ORF">PEVE_00027892</name>
</gene>
<feature type="domain" description="EGF-like" evidence="5">
    <location>
        <begin position="14"/>
        <end position="53"/>
    </location>
</feature>
<feature type="transmembrane region" description="Helical" evidence="4">
    <location>
        <begin position="71"/>
        <end position="90"/>
    </location>
</feature>
<proteinExistence type="predicted"/>
<sequence length="194" mass="21264">INECKEGIHDCQQDTENCAAQKPHRCPPNSECVNEPGSYRCDCKDGFEKMLMNVSPIIGRGGVRLNITGNASIHLALFAVGAFLGLLHMVNIGSVKVRKERLGHAMMVAMMVAMTVTRMPPVKTPLATLHAIVQTDTAEMDAIVKGCYIINLAHAQCIHLRTCFSATELVVIESRRIIKNKCFMVTEAGLEKAK</sequence>
<evidence type="ECO:0000256" key="1">
    <source>
        <dbReference type="ARBA" id="ARBA00022536"/>
    </source>
</evidence>
<comment type="caution">
    <text evidence="6">The sequence shown here is derived from an EMBL/GenBank/DDBJ whole genome shotgun (WGS) entry which is preliminary data.</text>
</comment>
<keyword evidence="7" id="KW-1185">Reference proteome</keyword>
<dbReference type="SMART" id="SM00179">
    <property type="entry name" value="EGF_CA"/>
    <property type="match status" value="1"/>
</dbReference>
<evidence type="ECO:0000256" key="2">
    <source>
        <dbReference type="ARBA" id="ARBA00023157"/>
    </source>
</evidence>
<evidence type="ECO:0000256" key="4">
    <source>
        <dbReference type="SAM" id="Phobius"/>
    </source>
</evidence>
<keyword evidence="4" id="KW-0812">Transmembrane</keyword>
<keyword evidence="1 3" id="KW-0245">EGF-like domain</keyword>
<evidence type="ECO:0000256" key="3">
    <source>
        <dbReference type="PROSITE-ProRule" id="PRU00076"/>
    </source>
</evidence>
<feature type="non-terminal residue" evidence="6">
    <location>
        <position position="1"/>
    </location>
</feature>
<evidence type="ECO:0000313" key="6">
    <source>
        <dbReference type="EMBL" id="CAH3026039.1"/>
    </source>
</evidence>
<dbReference type="Proteomes" id="UP001159427">
    <property type="component" value="Unassembled WGS sequence"/>
</dbReference>
<dbReference type="SUPFAM" id="SSF57196">
    <property type="entry name" value="EGF/Laminin"/>
    <property type="match status" value="1"/>
</dbReference>
<dbReference type="Pfam" id="PF07645">
    <property type="entry name" value="EGF_CA"/>
    <property type="match status" value="1"/>
</dbReference>
<evidence type="ECO:0000313" key="7">
    <source>
        <dbReference type="Proteomes" id="UP001159427"/>
    </source>
</evidence>
<organism evidence="6 7">
    <name type="scientific">Porites evermanni</name>
    <dbReference type="NCBI Taxonomy" id="104178"/>
    <lineage>
        <taxon>Eukaryota</taxon>
        <taxon>Metazoa</taxon>
        <taxon>Cnidaria</taxon>
        <taxon>Anthozoa</taxon>
        <taxon>Hexacorallia</taxon>
        <taxon>Scleractinia</taxon>
        <taxon>Fungiina</taxon>
        <taxon>Poritidae</taxon>
        <taxon>Porites</taxon>
    </lineage>
</organism>
<reference evidence="6 7" key="1">
    <citation type="submission" date="2022-05" db="EMBL/GenBank/DDBJ databases">
        <authorList>
            <consortium name="Genoscope - CEA"/>
            <person name="William W."/>
        </authorList>
    </citation>
    <scope>NUCLEOTIDE SEQUENCE [LARGE SCALE GENOMIC DNA]</scope>
</reference>
<dbReference type="InterPro" id="IPR018097">
    <property type="entry name" value="EGF_Ca-bd_CS"/>
</dbReference>
<dbReference type="InterPro" id="IPR000152">
    <property type="entry name" value="EGF-type_Asp/Asn_hydroxyl_site"/>
</dbReference>
<evidence type="ECO:0000259" key="5">
    <source>
        <dbReference type="PROSITE" id="PS50026"/>
    </source>
</evidence>
<dbReference type="InterPro" id="IPR000742">
    <property type="entry name" value="EGF"/>
</dbReference>
<dbReference type="CDD" id="cd00054">
    <property type="entry name" value="EGF_CA"/>
    <property type="match status" value="1"/>
</dbReference>
<dbReference type="InterPro" id="IPR001881">
    <property type="entry name" value="EGF-like_Ca-bd_dom"/>
</dbReference>
<dbReference type="PROSITE" id="PS01187">
    <property type="entry name" value="EGF_CA"/>
    <property type="match status" value="1"/>
</dbReference>
<dbReference type="Gene3D" id="2.10.25.10">
    <property type="entry name" value="Laminin"/>
    <property type="match status" value="1"/>
</dbReference>
<keyword evidence="2" id="KW-1015">Disulfide bond</keyword>
<dbReference type="EMBL" id="CALNXI010000385">
    <property type="protein sequence ID" value="CAH3026039.1"/>
    <property type="molecule type" value="Genomic_DNA"/>
</dbReference>
<keyword evidence="4" id="KW-1133">Transmembrane helix</keyword>
<keyword evidence="4" id="KW-0472">Membrane</keyword>
<dbReference type="InterPro" id="IPR049883">
    <property type="entry name" value="NOTCH1_EGF-like"/>
</dbReference>